<comment type="similarity">
    <text evidence="2">Belongs to the NPH3 family.</text>
</comment>
<protein>
    <submittedName>
        <fullName evidence="5">BTB/POZ domain-containing protein</fullName>
    </submittedName>
</protein>
<dbReference type="eggNOG" id="ENOG502QQV1">
    <property type="taxonomic scope" value="Eukaryota"/>
</dbReference>
<evidence type="ECO:0000313" key="6">
    <source>
        <dbReference type="Proteomes" id="UP000030645"/>
    </source>
</evidence>
<evidence type="ECO:0000313" key="5">
    <source>
        <dbReference type="EMBL" id="EXB70664.1"/>
    </source>
</evidence>
<dbReference type="PANTHER" id="PTHR32370">
    <property type="entry name" value="OS12G0117600 PROTEIN"/>
    <property type="match status" value="1"/>
</dbReference>
<organism evidence="5 6">
    <name type="scientific">Morus notabilis</name>
    <dbReference type="NCBI Taxonomy" id="981085"/>
    <lineage>
        <taxon>Eukaryota</taxon>
        <taxon>Viridiplantae</taxon>
        <taxon>Streptophyta</taxon>
        <taxon>Embryophyta</taxon>
        <taxon>Tracheophyta</taxon>
        <taxon>Spermatophyta</taxon>
        <taxon>Magnoliopsida</taxon>
        <taxon>eudicotyledons</taxon>
        <taxon>Gunneridae</taxon>
        <taxon>Pentapetalae</taxon>
        <taxon>rosids</taxon>
        <taxon>fabids</taxon>
        <taxon>Rosales</taxon>
        <taxon>Moraceae</taxon>
        <taxon>Moreae</taxon>
        <taxon>Morus</taxon>
    </lineage>
</organism>
<dbReference type="Proteomes" id="UP000030645">
    <property type="component" value="Unassembled WGS sequence"/>
</dbReference>
<evidence type="ECO:0000256" key="3">
    <source>
        <dbReference type="SAM" id="MobiDB-lite"/>
    </source>
</evidence>
<evidence type="ECO:0000256" key="1">
    <source>
        <dbReference type="ARBA" id="ARBA00022786"/>
    </source>
</evidence>
<sequence length="564" mass="63976">MANRKSTEISTWITKPTSPSETELFELMAVRCAKIAFLLKERSLQNLSHFLADIPANPETFQLVARFCAGHDLTFSAENVVPLSCLAHYLGMTEAHSKNNLLNKALLFLEHNILPIWNETVKAFQTTENIFDKAIELGLVAVCANSIITKAISDPQLLGDPIKRACFDGSEDEDDDFRPNVKRRLFAIDWPFEDLTALSLRLYEPLICEMVKRGVPLEYVTASLCNYVRKWVLQTPPGADEKVDIRTRNSQREIVEAVERLLPNEMGLVPCNLLFEMLRCTNLLVASSECMDRLELRIGKNLNQATVNDLLTLSQSYARKVQYDVECVRRILTHFYRNYNSSKMSDLIAVAELVEELLAEIASDIDLKTETFTALAEMSKQVSNGCLGSSDGIYKGIDIYLDTHRDLSESEREKVCQVLNIDKMSPKACEHAAKNERLPTRVVLQVLFVTQVQLRNAIMKEIPGSKDGRRLGEEEEEEEEEEAALLGSGEESMRSDMEKISKKLMELERECCVMKTEIEKDCGFRIVKKEKVSLWKEMKRKFGCISSSVTNCNCPGKKKKKVYP</sequence>
<accession>W9RTR5</accession>
<dbReference type="UniPathway" id="UPA00143"/>
<proteinExistence type="inferred from homology"/>
<keyword evidence="1" id="KW-0833">Ubl conjugation pathway</keyword>
<dbReference type="Pfam" id="PF03000">
    <property type="entry name" value="NPH3"/>
    <property type="match status" value="1"/>
</dbReference>
<gene>
    <name evidence="5" type="ORF">L484_023850</name>
</gene>
<name>W9RTR5_9ROSA</name>
<feature type="compositionally biased region" description="Acidic residues" evidence="3">
    <location>
        <begin position="473"/>
        <end position="483"/>
    </location>
</feature>
<dbReference type="STRING" id="981085.W9RTR5"/>
<dbReference type="InterPro" id="IPR027356">
    <property type="entry name" value="NPH3_dom"/>
</dbReference>
<keyword evidence="6" id="KW-1185">Reference proteome</keyword>
<dbReference type="KEGG" id="mnt:21406603"/>
<feature type="region of interest" description="Disordered" evidence="3">
    <location>
        <begin position="464"/>
        <end position="495"/>
    </location>
</feature>
<dbReference type="GO" id="GO:0016567">
    <property type="term" value="P:protein ubiquitination"/>
    <property type="evidence" value="ECO:0007669"/>
    <property type="project" value="UniProtKB-UniPathway"/>
</dbReference>
<feature type="domain" description="NPH3" evidence="4">
    <location>
        <begin position="189"/>
        <end position="453"/>
    </location>
</feature>
<evidence type="ECO:0000256" key="2">
    <source>
        <dbReference type="PROSITE-ProRule" id="PRU00982"/>
    </source>
</evidence>
<dbReference type="AlphaFoldDB" id="W9RTR5"/>
<reference evidence="6" key="1">
    <citation type="submission" date="2013-01" db="EMBL/GenBank/DDBJ databases">
        <title>Draft Genome Sequence of a Mulberry Tree, Morus notabilis C.K. Schneid.</title>
        <authorList>
            <person name="He N."/>
            <person name="Zhao S."/>
        </authorList>
    </citation>
    <scope>NUCLEOTIDE SEQUENCE</scope>
</reference>
<evidence type="ECO:0000259" key="4">
    <source>
        <dbReference type="PROSITE" id="PS51649"/>
    </source>
</evidence>
<dbReference type="EMBL" id="KE344611">
    <property type="protein sequence ID" value="EXB70664.1"/>
    <property type="molecule type" value="Genomic_DNA"/>
</dbReference>
<dbReference type="PROSITE" id="PS51649">
    <property type="entry name" value="NPH3"/>
    <property type="match status" value="1"/>
</dbReference>
<dbReference type="InterPro" id="IPR043454">
    <property type="entry name" value="NPH3/RPT2-like"/>
</dbReference>
<dbReference type="OrthoDB" id="1878376at2759"/>